<name>A0A179GF32_PURLI</name>
<reference evidence="2 3" key="1">
    <citation type="submission" date="2016-01" db="EMBL/GenBank/DDBJ databases">
        <title>Biosynthesis of antibiotic leucinostatins and their inhibition on Phytophthora in bio-control Purpureocillium lilacinum.</title>
        <authorList>
            <person name="Wang G."/>
            <person name="Liu Z."/>
            <person name="Lin R."/>
            <person name="Li E."/>
            <person name="Mao Z."/>
            <person name="Ling J."/>
            <person name="Yin W."/>
            <person name="Xie B."/>
        </authorList>
    </citation>
    <scope>NUCLEOTIDE SEQUENCE [LARGE SCALE GENOMIC DNA]</scope>
    <source>
        <strain evidence="2">PLBJ-1</strain>
    </source>
</reference>
<dbReference type="Proteomes" id="UP000078240">
    <property type="component" value="Unassembled WGS sequence"/>
</dbReference>
<feature type="region of interest" description="Disordered" evidence="1">
    <location>
        <begin position="1"/>
        <end position="20"/>
    </location>
</feature>
<accession>A0A179GF32</accession>
<protein>
    <submittedName>
        <fullName evidence="2">Uncharacterized protein</fullName>
    </submittedName>
</protein>
<comment type="caution">
    <text evidence="2">The sequence shown here is derived from an EMBL/GenBank/DDBJ whole genome shotgun (WGS) entry which is preliminary data.</text>
</comment>
<organism evidence="2 3">
    <name type="scientific">Purpureocillium lilacinum</name>
    <name type="common">Paecilomyces lilacinus</name>
    <dbReference type="NCBI Taxonomy" id="33203"/>
    <lineage>
        <taxon>Eukaryota</taxon>
        <taxon>Fungi</taxon>
        <taxon>Dikarya</taxon>
        <taxon>Ascomycota</taxon>
        <taxon>Pezizomycotina</taxon>
        <taxon>Sordariomycetes</taxon>
        <taxon>Hypocreomycetidae</taxon>
        <taxon>Hypocreales</taxon>
        <taxon>Ophiocordycipitaceae</taxon>
        <taxon>Purpureocillium</taxon>
    </lineage>
</organism>
<gene>
    <name evidence="2" type="ORF">VFPBJ_08488</name>
</gene>
<evidence type="ECO:0000313" key="3">
    <source>
        <dbReference type="Proteomes" id="UP000078240"/>
    </source>
</evidence>
<proteinExistence type="predicted"/>
<sequence length="64" mass="6819">MEPMAARSSPGVARPQTSHRKDLALANGASCGCLVTQLSGALGQHPHQCPSRWPTVKLILESRL</sequence>
<dbReference type="EMBL" id="LSBH01000007">
    <property type="protein sequence ID" value="OAQ76128.1"/>
    <property type="molecule type" value="Genomic_DNA"/>
</dbReference>
<dbReference type="PROSITE" id="PS51257">
    <property type="entry name" value="PROKAR_LIPOPROTEIN"/>
    <property type="match status" value="1"/>
</dbReference>
<evidence type="ECO:0000313" key="2">
    <source>
        <dbReference type="EMBL" id="OAQ76128.1"/>
    </source>
</evidence>
<evidence type="ECO:0000256" key="1">
    <source>
        <dbReference type="SAM" id="MobiDB-lite"/>
    </source>
</evidence>
<dbReference type="AlphaFoldDB" id="A0A179GF32"/>